<organism evidence="3 4">
    <name type="scientific">Polyangium mundeleinium</name>
    <dbReference type="NCBI Taxonomy" id="2995306"/>
    <lineage>
        <taxon>Bacteria</taxon>
        <taxon>Pseudomonadati</taxon>
        <taxon>Myxococcota</taxon>
        <taxon>Polyangia</taxon>
        <taxon>Polyangiales</taxon>
        <taxon>Polyangiaceae</taxon>
        <taxon>Polyangium</taxon>
    </lineage>
</organism>
<dbReference type="RefSeq" id="WP_271917034.1">
    <property type="nucleotide sequence ID" value="NZ_JAQNDO010000001.1"/>
</dbReference>
<keyword evidence="4" id="KW-1185">Reference proteome</keyword>
<dbReference type="SUPFAM" id="SSF51126">
    <property type="entry name" value="Pectin lyase-like"/>
    <property type="match status" value="1"/>
</dbReference>
<reference evidence="3 4" key="1">
    <citation type="submission" date="2022-11" db="EMBL/GenBank/DDBJ databases">
        <title>Minimal conservation of predation-associated metabolite biosynthetic gene clusters underscores biosynthetic potential of Myxococcota including descriptions for ten novel species: Archangium lansinium sp. nov., Myxococcus landrumus sp. nov., Nannocystis bai.</title>
        <authorList>
            <person name="Ahearne A."/>
            <person name="Stevens C."/>
            <person name="Dowd S."/>
        </authorList>
    </citation>
    <scope>NUCLEOTIDE SEQUENCE [LARGE SCALE GENOMIC DNA]</scope>
    <source>
        <strain evidence="3 4">RJM3</strain>
    </source>
</reference>
<evidence type="ECO:0000256" key="2">
    <source>
        <dbReference type="SAM" id="SignalP"/>
    </source>
</evidence>
<evidence type="ECO:0000313" key="3">
    <source>
        <dbReference type="EMBL" id="MDC0741708.1"/>
    </source>
</evidence>
<feature type="region of interest" description="Disordered" evidence="1">
    <location>
        <begin position="35"/>
        <end position="93"/>
    </location>
</feature>
<feature type="signal peptide" evidence="2">
    <location>
        <begin position="1"/>
        <end position="25"/>
    </location>
</feature>
<dbReference type="EMBL" id="JAQNDO010000001">
    <property type="protein sequence ID" value="MDC0741708.1"/>
    <property type="molecule type" value="Genomic_DNA"/>
</dbReference>
<accession>A0ABT5EKJ1</accession>
<dbReference type="InterPro" id="IPR012334">
    <property type="entry name" value="Pectin_lyas_fold"/>
</dbReference>
<evidence type="ECO:0000256" key="1">
    <source>
        <dbReference type="SAM" id="MobiDB-lite"/>
    </source>
</evidence>
<dbReference type="Proteomes" id="UP001221411">
    <property type="component" value="Unassembled WGS sequence"/>
</dbReference>
<sequence>MLSKITRSTSFAVAPVLLGLLGAFALTQGCGTDPGPGASGSTSTGTNTGGAGGIGGTGGVGGTGGDGGAGGSGAADAGPPWDPTVGWTNFKESDDTQKVYVSSSDGNDENDGLSPEKAVKTIAKGKQLLRDGFPDWLLLKRGDAWNEGLGTWTLSGRGTSELMVVSTYGDAVARPLLKTGAKRGLSADAGPTLQHLAFVGLHFHANTRDPASPDFVGPAGDEGVVWLAKGGDLLFEDLMIQSYTNNLSLQGVEGKINNVRLRRSVIVDAYKLEDPNPSVITDDAEGFYAMNVDVLVLEGNIFDHNGWNSQVPGANATISNHNVYIQSSCSKVTIRGNITTRAASHGLQARAGGTVDGNLVVENPIGFSFGLTNGPATPVSGGVTGTVTGNVVSDAGDITEAETRGVGIQIGNIKSAVVENNILTHDKTAGGNHVAFELTRKYDPMQVPDEAIKDLTIRNNIVYDWRGGIRFSTTALTNVKVESNDFQSPLRGEELARFFNQPYNAGVTFLANHWHSSAATKGWFEFGANATGQSYDEWLVTSKEMDATKTAVSYPDPERNLGTYHGSIGKEATFDAYIAEARKQSRFNYRYEYTVEAPVTYIRQGFVKN</sequence>
<keyword evidence="2" id="KW-0732">Signal</keyword>
<gene>
    <name evidence="3" type="ORF">POL67_10150</name>
</gene>
<comment type="caution">
    <text evidence="3">The sequence shown here is derived from an EMBL/GenBank/DDBJ whole genome shotgun (WGS) entry which is preliminary data.</text>
</comment>
<name>A0ABT5EKJ1_9BACT</name>
<protein>
    <submittedName>
        <fullName evidence="3">Right-handed parallel beta-helix repeat-containing protein</fullName>
    </submittedName>
</protein>
<dbReference type="PROSITE" id="PS51257">
    <property type="entry name" value="PROKAR_LIPOPROTEIN"/>
    <property type="match status" value="1"/>
</dbReference>
<dbReference type="SMART" id="SM00710">
    <property type="entry name" value="PbH1"/>
    <property type="match status" value="4"/>
</dbReference>
<proteinExistence type="predicted"/>
<feature type="chain" id="PRO_5047098223" evidence="2">
    <location>
        <begin position="26"/>
        <end position="609"/>
    </location>
</feature>
<feature type="compositionally biased region" description="Gly residues" evidence="1">
    <location>
        <begin position="47"/>
        <end position="73"/>
    </location>
</feature>
<evidence type="ECO:0000313" key="4">
    <source>
        <dbReference type="Proteomes" id="UP001221411"/>
    </source>
</evidence>
<dbReference type="InterPro" id="IPR011050">
    <property type="entry name" value="Pectin_lyase_fold/virulence"/>
</dbReference>
<dbReference type="Gene3D" id="2.160.20.10">
    <property type="entry name" value="Single-stranded right-handed beta-helix, Pectin lyase-like"/>
    <property type="match status" value="1"/>
</dbReference>
<dbReference type="InterPro" id="IPR006626">
    <property type="entry name" value="PbH1"/>
</dbReference>